<feature type="compositionally biased region" description="Polar residues" evidence="1">
    <location>
        <begin position="1"/>
        <end position="19"/>
    </location>
</feature>
<name>I7ZJB7_9GAMM</name>
<evidence type="ECO:0000313" key="2">
    <source>
        <dbReference type="EMBL" id="EIT72004.1"/>
    </source>
</evidence>
<feature type="region of interest" description="Disordered" evidence="1">
    <location>
        <begin position="1"/>
        <end position="38"/>
    </location>
</feature>
<dbReference type="Proteomes" id="UP000003704">
    <property type="component" value="Unassembled WGS sequence"/>
</dbReference>
<keyword evidence="3" id="KW-1185">Reference proteome</keyword>
<evidence type="ECO:0000313" key="3">
    <source>
        <dbReference type="Proteomes" id="UP000003704"/>
    </source>
</evidence>
<sequence>MATRSTDPRSGSQNPTLNPSKLRLSSQLSQNQLLSGSK</sequence>
<organism evidence="2 3">
    <name type="scientific">Hydrocarboniphaga effusa AP103</name>
    <dbReference type="NCBI Taxonomy" id="1172194"/>
    <lineage>
        <taxon>Bacteria</taxon>
        <taxon>Pseudomonadati</taxon>
        <taxon>Pseudomonadota</taxon>
        <taxon>Gammaproteobacteria</taxon>
        <taxon>Nevskiales</taxon>
        <taxon>Nevskiaceae</taxon>
        <taxon>Hydrocarboniphaga</taxon>
    </lineage>
</organism>
<protein>
    <submittedName>
        <fullName evidence="2">Uncharacterized protein</fullName>
    </submittedName>
</protein>
<evidence type="ECO:0000256" key="1">
    <source>
        <dbReference type="SAM" id="MobiDB-lite"/>
    </source>
</evidence>
<proteinExistence type="predicted"/>
<dbReference type="AlphaFoldDB" id="I7ZJB7"/>
<accession>I7ZJB7</accession>
<comment type="caution">
    <text evidence="2">The sequence shown here is derived from an EMBL/GenBank/DDBJ whole genome shotgun (WGS) entry which is preliminary data.</text>
</comment>
<reference evidence="2 3" key="1">
    <citation type="journal article" date="2012" name="J. Bacteriol.">
        <title>Genome Sequence of n-Alkane-Degrading Hydrocarboniphaga effusa Strain AP103T (ATCC BAA-332T).</title>
        <authorList>
            <person name="Chang H.K."/>
            <person name="Zylstra G.J."/>
            <person name="Chae J.C."/>
        </authorList>
    </citation>
    <scope>NUCLEOTIDE SEQUENCE [LARGE SCALE GENOMIC DNA]</scope>
    <source>
        <strain evidence="2 3">AP103</strain>
    </source>
</reference>
<feature type="compositionally biased region" description="Low complexity" evidence="1">
    <location>
        <begin position="20"/>
        <end position="38"/>
    </location>
</feature>
<dbReference type="EMBL" id="AKGD01000001">
    <property type="protein sequence ID" value="EIT72004.1"/>
    <property type="molecule type" value="Genomic_DNA"/>
</dbReference>
<gene>
    <name evidence="2" type="ORF">WQQ_21410</name>
</gene>